<comment type="caution">
    <text evidence="2">The sequence shown here is derived from an EMBL/GenBank/DDBJ whole genome shotgun (WGS) entry which is preliminary data.</text>
</comment>
<name>A0A0A2H2W5_9FLAO</name>
<evidence type="ECO:0000313" key="3">
    <source>
        <dbReference type="Proteomes" id="UP000030140"/>
    </source>
</evidence>
<evidence type="ECO:0000313" key="2">
    <source>
        <dbReference type="EMBL" id="KGO06990.1"/>
    </source>
</evidence>
<evidence type="ECO:0008006" key="4">
    <source>
        <dbReference type="Google" id="ProtNLM"/>
    </source>
</evidence>
<gene>
    <name evidence="2" type="ORF">NV36_09160</name>
</gene>
<feature type="transmembrane region" description="Helical" evidence="1">
    <location>
        <begin position="6"/>
        <end position="27"/>
    </location>
</feature>
<keyword evidence="3" id="KW-1185">Reference proteome</keyword>
<dbReference type="Proteomes" id="UP000030140">
    <property type="component" value="Unassembled WGS sequence"/>
</dbReference>
<protein>
    <recommendedName>
        <fullName evidence="4">SdpI/YhfL protein family</fullName>
    </recommendedName>
</protein>
<dbReference type="OrthoDB" id="1441056at2"/>
<dbReference type="RefSeq" id="WP_035326367.1">
    <property type="nucleotide sequence ID" value="NZ_CP015125.1"/>
</dbReference>
<reference evidence="2 3" key="1">
    <citation type="submission" date="2014-10" db="EMBL/GenBank/DDBJ databases">
        <title>Draft genome sequence of the proteorhodopsin-containing marine bacterium Dokdonia donghaensis.</title>
        <authorList>
            <person name="Gomez-Consarnau L."/>
            <person name="Gonzalez J.M."/>
            <person name="Riedel T."/>
            <person name="Jaenicke S."/>
            <person name="Wagner-Doebler I."/>
            <person name="Fuhrman J.A."/>
        </authorList>
    </citation>
    <scope>NUCLEOTIDE SEQUENCE [LARGE SCALE GENOMIC DNA]</scope>
    <source>
        <strain evidence="2 3">DSW-1</strain>
    </source>
</reference>
<accession>A0A0A2H2W5</accession>
<evidence type="ECO:0000256" key="1">
    <source>
        <dbReference type="SAM" id="Phobius"/>
    </source>
</evidence>
<dbReference type="EMBL" id="JSAQ01000001">
    <property type="protein sequence ID" value="KGO06990.1"/>
    <property type="molecule type" value="Genomic_DNA"/>
</dbReference>
<sequence>MNFPALLTTFAPALISLALFINTRYFPPSLGNPFLSKAPEWWMRDQATWDKAYSFLAQKYGIGTIALFAICSCLLFLESPYAAYGGYIALVAYVVLANYQVRSYMQEKVK</sequence>
<dbReference type="PATRIC" id="fig|1300343.5.peg.712"/>
<feature type="transmembrane region" description="Helical" evidence="1">
    <location>
        <begin position="60"/>
        <end position="77"/>
    </location>
</feature>
<dbReference type="AlphaFoldDB" id="A0A0A2H2W5"/>
<proteinExistence type="predicted"/>
<keyword evidence="1" id="KW-0812">Transmembrane</keyword>
<feature type="transmembrane region" description="Helical" evidence="1">
    <location>
        <begin position="83"/>
        <end position="101"/>
    </location>
</feature>
<keyword evidence="1" id="KW-0472">Membrane</keyword>
<dbReference type="KEGG" id="ddo:I597_0702"/>
<organism evidence="2 3">
    <name type="scientific">Dokdonia donghaensis DSW-1</name>
    <dbReference type="NCBI Taxonomy" id="1300343"/>
    <lineage>
        <taxon>Bacteria</taxon>
        <taxon>Pseudomonadati</taxon>
        <taxon>Bacteroidota</taxon>
        <taxon>Flavobacteriia</taxon>
        <taxon>Flavobacteriales</taxon>
        <taxon>Flavobacteriaceae</taxon>
        <taxon>Dokdonia</taxon>
    </lineage>
</organism>
<keyword evidence="1" id="KW-1133">Transmembrane helix</keyword>